<dbReference type="Pfam" id="PF01780">
    <property type="entry name" value="Ribosomal_L37ae"/>
    <property type="match status" value="1"/>
</dbReference>
<keyword evidence="3" id="KW-0687">Ribonucleoprotein</keyword>
<dbReference type="InterPro" id="IPR011332">
    <property type="entry name" value="Ribosomal_zn-bd"/>
</dbReference>
<dbReference type="GO" id="GO:1990904">
    <property type="term" value="C:ribonucleoprotein complex"/>
    <property type="evidence" value="ECO:0007669"/>
    <property type="project" value="UniProtKB-KW"/>
</dbReference>
<dbReference type="InterPro" id="IPR011331">
    <property type="entry name" value="Ribosomal_eL37/eL43"/>
</dbReference>
<protein>
    <submittedName>
        <fullName evidence="4">60S ribosomal protein L37a</fullName>
    </submittedName>
</protein>
<keyword evidence="5" id="KW-1185">Reference proteome</keyword>
<dbReference type="SUPFAM" id="SSF57829">
    <property type="entry name" value="Zn-binding ribosomal proteins"/>
    <property type="match status" value="1"/>
</dbReference>
<organism evidence="4 5">
    <name type="scientific">Neurospora tetraspora</name>
    <dbReference type="NCBI Taxonomy" id="94610"/>
    <lineage>
        <taxon>Eukaryota</taxon>
        <taxon>Fungi</taxon>
        <taxon>Dikarya</taxon>
        <taxon>Ascomycota</taxon>
        <taxon>Pezizomycotina</taxon>
        <taxon>Sordariomycetes</taxon>
        <taxon>Sordariomycetidae</taxon>
        <taxon>Sordariales</taxon>
        <taxon>Sordariaceae</taxon>
        <taxon>Neurospora</taxon>
    </lineage>
</organism>
<dbReference type="InterPro" id="IPR050522">
    <property type="entry name" value="Ribosomal_protein_eL43"/>
</dbReference>
<sequence>EVGISGKYGTRYSSSLRKQCKRVEIGQHARYPCTFCDRNTAKRVAFGIWKCHGQGCVKVLSGGAYLLATPAAVTARSTLRRLRDIASVQTGRA</sequence>
<dbReference type="Gene3D" id="2.20.25.30">
    <property type="match status" value="1"/>
</dbReference>
<name>A0AAE0JKA1_9PEZI</name>
<comment type="caution">
    <text evidence="4">The sequence shown here is derived from an EMBL/GenBank/DDBJ whole genome shotgun (WGS) entry which is preliminary data.</text>
</comment>
<dbReference type="PANTHER" id="PTHR48129:SF1">
    <property type="entry name" value="LARGE RIBOSOMAL SUBUNIT PROTEIN EL43"/>
    <property type="match status" value="1"/>
</dbReference>
<comment type="similarity">
    <text evidence="1">Belongs to the eukaryotic ribosomal protein eL43 family.</text>
</comment>
<proteinExistence type="inferred from homology"/>
<dbReference type="AlphaFoldDB" id="A0AAE0JKA1"/>
<feature type="non-terminal residue" evidence="4">
    <location>
        <position position="1"/>
    </location>
</feature>
<dbReference type="PANTHER" id="PTHR48129">
    <property type="entry name" value="60S RIBOSOMAL PROTEIN L37A"/>
    <property type="match status" value="1"/>
</dbReference>
<dbReference type="Proteomes" id="UP001278500">
    <property type="component" value="Unassembled WGS sequence"/>
</dbReference>
<dbReference type="EMBL" id="JAUEPP010000002">
    <property type="protein sequence ID" value="KAK3350908.1"/>
    <property type="molecule type" value="Genomic_DNA"/>
</dbReference>
<evidence type="ECO:0000313" key="4">
    <source>
        <dbReference type="EMBL" id="KAK3350908.1"/>
    </source>
</evidence>
<keyword evidence="2 4" id="KW-0689">Ribosomal protein</keyword>
<evidence type="ECO:0000256" key="3">
    <source>
        <dbReference type="ARBA" id="ARBA00023274"/>
    </source>
</evidence>
<evidence type="ECO:0000256" key="2">
    <source>
        <dbReference type="ARBA" id="ARBA00022980"/>
    </source>
</evidence>
<dbReference type="GeneID" id="87861358"/>
<dbReference type="GO" id="GO:0003735">
    <property type="term" value="F:structural constituent of ribosome"/>
    <property type="evidence" value="ECO:0007669"/>
    <property type="project" value="InterPro"/>
</dbReference>
<dbReference type="RefSeq" id="XP_062684203.1">
    <property type="nucleotide sequence ID" value="XM_062824204.1"/>
</dbReference>
<evidence type="ECO:0000256" key="1">
    <source>
        <dbReference type="ARBA" id="ARBA00008672"/>
    </source>
</evidence>
<evidence type="ECO:0000313" key="5">
    <source>
        <dbReference type="Proteomes" id="UP001278500"/>
    </source>
</evidence>
<accession>A0AAE0JKA1</accession>
<reference evidence="4" key="2">
    <citation type="submission" date="2023-06" db="EMBL/GenBank/DDBJ databases">
        <authorList>
            <consortium name="Lawrence Berkeley National Laboratory"/>
            <person name="Haridas S."/>
            <person name="Hensen N."/>
            <person name="Bonometti L."/>
            <person name="Westerberg I."/>
            <person name="Brannstrom I.O."/>
            <person name="Guillou S."/>
            <person name="Cros-Aarteil S."/>
            <person name="Calhoun S."/>
            <person name="Kuo A."/>
            <person name="Mondo S."/>
            <person name="Pangilinan J."/>
            <person name="Riley R."/>
            <person name="Labutti K."/>
            <person name="Andreopoulos B."/>
            <person name="Lipzen A."/>
            <person name="Chen C."/>
            <person name="Yanf M."/>
            <person name="Daum C."/>
            <person name="Ng V."/>
            <person name="Clum A."/>
            <person name="Steindorff A."/>
            <person name="Ohm R."/>
            <person name="Martin F."/>
            <person name="Silar P."/>
            <person name="Natvig D."/>
            <person name="Lalanne C."/>
            <person name="Gautier V."/>
            <person name="Ament-Velasquez S.L."/>
            <person name="Kruys A."/>
            <person name="Hutchinson M.I."/>
            <person name="Powell A.J."/>
            <person name="Barry K."/>
            <person name="Miller A.N."/>
            <person name="Grigoriev I.V."/>
            <person name="Debuchy R."/>
            <person name="Gladieux P."/>
            <person name="Thoren M.H."/>
            <person name="Johannesson H."/>
        </authorList>
    </citation>
    <scope>NUCLEOTIDE SEQUENCE</scope>
    <source>
        <strain evidence="4">CBS 560.94</strain>
    </source>
</reference>
<gene>
    <name evidence="4" type="ORF">B0H65DRAFT_419399</name>
</gene>
<reference evidence="4" key="1">
    <citation type="journal article" date="2023" name="Mol. Phylogenet. Evol.">
        <title>Genome-scale phylogeny and comparative genomics of the fungal order Sordariales.</title>
        <authorList>
            <person name="Hensen N."/>
            <person name="Bonometti L."/>
            <person name="Westerberg I."/>
            <person name="Brannstrom I.O."/>
            <person name="Guillou S."/>
            <person name="Cros-Aarteil S."/>
            <person name="Calhoun S."/>
            <person name="Haridas S."/>
            <person name="Kuo A."/>
            <person name="Mondo S."/>
            <person name="Pangilinan J."/>
            <person name="Riley R."/>
            <person name="LaButti K."/>
            <person name="Andreopoulos B."/>
            <person name="Lipzen A."/>
            <person name="Chen C."/>
            <person name="Yan M."/>
            <person name="Daum C."/>
            <person name="Ng V."/>
            <person name="Clum A."/>
            <person name="Steindorff A."/>
            <person name="Ohm R.A."/>
            <person name="Martin F."/>
            <person name="Silar P."/>
            <person name="Natvig D.O."/>
            <person name="Lalanne C."/>
            <person name="Gautier V."/>
            <person name="Ament-Velasquez S.L."/>
            <person name="Kruys A."/>
            <person name="Hutchinson M.I."/>
            <person name="Powell A.J."/>
            <person name="Barry K."/>
            <person name="Miller A.N."/>
            <person name="Grigoriev I.V."/>
            <person name="Debuchy R."/>
            <person name="Gladieux P."/>
            <person name="Hiltunen Thoren M."/>
            <person name="Johannesson H."/>
        </authorList>
    </citation>
    <scope>NUCLEOTIDE SEQUENCE</scope>
    <source>
        <strain evidence="4">CBS 560.94</strain>
    </source>
</reference>
<dbReference type="GO" id="GO:0006412">
    <property type="term" value="P:translation"/>
    <property type="evidence" value="ECO:0007669"/>
    <property type="project" value="InterPro"/>
</dbReference>
<dbReference type="InterPro" id="IPR002674">
    <property type="entry name" value="Ribosomal_eL43"/>
</dbReference>
<dbReference type="GO" id="GO:0005840">
    <property type="term" value="C:ribosome"/>
    <property type="evidence" value="ECO:0007669"/>
    <property type="project" value="UniProtKB-KW"/>
</dbReference>